<comment type="caution">
    <text evidence="3">The sequence shown here is derived from an EMBL/GenBank/DDBJ whole genome shotgun (WGS) entry which is preliminary data.</text>
</comment>
<dbReference type="PROSITE" id="PS00108">
    <property type="entry name" value="PROTEIN_KINASE_ST"/>
    <property type="match status" value="1"/>
</dbReference>
<dbReference type="CDD" id="cd00143">
    <property type="entry name" value="PP2Cc"/>
    <property type="match status" value="1"/>
</dbReference>
<dbReference type="PROSITE" id="PS51746">
    <property type="entry name" value="PPM_2"/>
    <property type="match status" value="1"/>
</dbReference>
<accession>A0AAV8UXV1</accession>
<reference evidence="3 4" key="1">
    <citation type="journal article" date="2023" name="Nat. Commun.">
        <title>Origin of minicircular mitochondrial genomes in red algae.</title>
        <authorList>
            <person name="Lee Y."/>
            <person name="Cho C.H."/>
            <person name="Lee Y.M."/>
            <person name="Park S.I."/>
            <person name="Yang J.H."/>
            <person name="West J.A."/>
            <person name="Bhattacharya D."/>
            <person name="Yoon H.S."/>
        </authorList>
    </citation>
    <scope>NUCLEOTIDE SEQUENCE [LARGE SCALE GENOMIC DNA]</scope>
    <source>
        <strain evidence="3 4">CCMP1338</strain>
        <tissue evidence="3">Whole cell</tissue>
    </source>
</reference>
<dbReference type="PANTHER" id="PTHR47992">
    <property type="entry name" value="PROTEIN PHOSPHATASE"/>
    <property type="match status" value="1"/>
</dbReference>
<dbReference type="GO" id="GO:0004672">
    <property type="term" value="F:protein kinase activity"/>
    <property type="evidence" value="ECO:0007669"/>
    <property type="project" value="InterPro"/>
</dbReference>
<feature type="domain" description="PPM-type phosphatase" evidence="2">
    <location>
        <begin position="365"/>
        <end position="618"/>
    </location>
</feature>
<dbReference type="Gene3D" id="3.60.40.10">
    <property type="entry name" value="PPM-type phosphatase domain"/>
    <property type="match status" value="1"/>
</dbReference>
<dbReference type="SMART" id="SM00331">
    <property type="entry name" value="PP2C_SIG"/>
    <property type="match status" value="1"/>
</dbReference>
<dbReference type="GO" id="GO:0005524">
    <property type="term" value="F:ATP binding"/>
    <property type="evidence" value="ECO:0007669"/>
    <property type="project" value="InterPro"/>
</dbReference>
<dbReference type="PROSITE" id="PS50011">
    <property type="entry name" value="PROTEIN_KINASE_DOM"/>
    <property type="match status" value="1"/>
</dbReference>
<dbReference type="SUPFAM" id="SSF56112">
    <property type="entry name" value="Protein kinase-like (PK-like)"/>
    <property type="match status" value="1"/>
</dbReference>
<dbReference type="SMART" id="SM00332">
    <property type="entry name" value="PP2Cc"/>
    <property type="match status" value="1"/>
</dbReference>
<dbReference type="InterPro" id="IPR011009">
    <property type="entry name" value="Kinase-like_dom_sf"/>
</dbReference>
<name>A0AAV8UXV1_9RHOD</name>
<dbReference type="GO" id="GO:0004722">
    <property type="term" value="F:protein serine/threonine phosphatase activity"/>
    <property type="evidence" value="ECO:0007669"/>
    <property type="project" value="InterPro"/>
</dbReference>
<dbReference type="SMART" id="SM00220">
    <property type="entry name" value="S_TKc"/>
    <property type="match status" value="1"/>
</dbReference>
<dbReference type="Gene3D" id="1.10.510.10">
    <property type="entry name" value="Transferase(Phosphotransferase) domain 1"/>
    <property type="match status" value="1"/>
</dbReference>
<evidence type="ECO:0000313" key="3">
    <source>
        <dbReference type="EMBL" id="KAJ8905948.1"/>
    </source>
</evidence>
<dbReference type="Pfam" id="PF00481">
    <property type="entry name" value="PP2C"/>
    <property type="match status" value="1"/>
</dbReference>
<evidence type="ECO:0008006" key="5">
    <source>
        <dbReference type="Google" id="ProtNLM"/>
    </source>
</evidence>
<proteinExistence type="predicted"/>
<feature type="domain" description="Protein kinase" evidence="1">
    <location>
        <begin position="1"/>
        <end position="312"/>
    </location>
</feature>
<dbReference type="SUPFAM" id="SSF81606">
    <property type="entry name" value="PP2C-like"/>
    <property type="match status" value="1"/>
</dbReference>
<dbReference type="Pfam" id="PF07714">
    <property type="entry name" value="PK_Tyr_Ser-Thr"/>
    <property type="match status" value="1"/>
</dbReference>
<evidence type="ECO:0000259" key="1">
    <source>
        <dbReference type="PROSITE" id="PS50011"/>
    </source>
</evidence>
<dbReference type="InterPro" id="IPR001932">
    <property type="entry name" value="PPM-type_phosphatase-like_dom"/>
</dbReference>
<dbReference type="Gene3D" id="3.30.200.20">
    <property type="entry name" value="Phosphorylase Kinase, domain 1"/>
    <property type="match status" value="1"/>
</dbReference>
<dbReference type="InterPro" id="IPR000719">
    <property type="entry name" value="Prot_kinase_dom"/>
</dbReference>
<dbReference type="InterPro" id="IPR036457">
    <property type="entry name" value="PPM-type-like_dom_sf"/>
</dbReference>
<gene>
    <name evidence="3" type="ORF">NDN08_002449</name>
</gene>
<dbReference type="Proteomes" id="UP001157974">
    <property type="component" value="Unassembled WGS sequence"/>
</dbReference>
<organism evidence="3 4">
    <name type="scientific">Rhodosorus marinus</name>
    <dbReference type="NCBI Taxonomy" id="101924"/>
    <lineage>
        <taxon>Eukaryota</taxon>
        <taxon>Rhodophyta</taxon>
        <taxon>Stylonematophyceae</taxon>
        <taxon>Stylonematales</taxon>
        <taxon>Stylonemataceae</taxon>
        <taxon>Rhodosorus</taxon>
    </lineage>
</organism>
<evidence type="ECO:0000313" key="4">
    <source>
        <dbReference type="Proteomes" id="UP001157974"/>
    </source>
</evidence>
<keyword evidence="4" id="KW-1185">Reference proteome</keyword>
<dbReference type="InterPro" id="IPR008271">
    <property type="entry name" value="Ser/Thr_kinase_AS"/>
</dbReference>
<dbReference type="InterPro" id="IPR001245">
    <property type="entry name" value="Ser-Thr/Tyr_kinase_cat_dom"/>
</dbReference>
<dbReference type="EMBL" id="JAMWBK010000004">
    <property type="protein sequence ID" value="KAJ8905948.1"/>
    <property type="molecule type" value="Genomic_DNA"/>
</dbReference>
<dbReference type="InterPro" id="IPR015655">
    <property type="entry name" value="PP2C"/>
</dbReference>
<dbReference type="AlphaFoldDB" id="A0AAV8UXV1"/>
<evidence type="ECO:0000259" key="2">
    <source>
        <dbReference type="PROSITE" id="PS51746"/>
    </source>
</evidence>
<protein>
    <recommendedName>
        <fullName evidence="5">Protein kinase domain-containing protein</fullName>
    </recommendedName>
</protein>
<sequence>MGSVGTTWYRTTLEDVQQVKLVCSTPNARIFRGKMRIGEEDVEVAVRKPKICSEEALQRFFDELELRSGLQHENVCELLGACNEAPNYLTVSPWYGGGCLFDVIHGQSVRFAFHRIVELGLQFAQSLEYLHERNIVHRDVKSANLLVNETWTNLKLSDMDLATDIHKLHKRAEENNGRALGRGPSNGRLKHMVGTLVYMAPEVLSGAPHSLAADVYAFGITMNEIAAACVPYVDRQLPVPELHTVLETRFNEVTLRRAIVKDGLRPVSARHCPLEFTDIIERCWSPDPEARPSMAEVVAKLECMLRKGDAYLNQFEGGAAVSHVQEEERLDHSLLEEIVAVSDRPFRHAAWDPLVRRDKIPATVLPGVSSTPGVRGADRMEDRELVEMNLGGMADVHAVGVYDGHGGDSCAEFVKEHLANAIMRRWNAPEATQESSLIHAYEDLDAAFLASKPASEQSGCTALTVLVAGGELFVANVGDCRAVLCRDGKAVQLSKDQTAADPGERARVEARGGRATYQEDLKQWRVNGEIAVTRSIGDRRLKPALSPIPEVHKHTIADADEFLILATDGLWDVMTSEEAVQLVKTTVKVPEMAAKRLALKALIERESQDNITVLVTYLHETNSFEELKSGNENIPEPMET</sequence>